<evidence type="ECO:0000256" key="1">
    <source>
        <dbReference type="ARBA" id="ARBA00004241"/>
    </source>
</evidence>
<sequence>METVMKKRFKLTKNQKGMTLIELMAVVVILGILAAVAGAAVTRGFTQSRVSANESTERIVQDALQRHFMETGGNPTAALTDGAAVLQELFTEGYLSNVPTGVTVTITDGDNANDGVYTVTVATTP</sequence>
<dbReference type="SUPFAM" id="SSF54523">
    <property type="entry name" value="Pili subunits"/>
    <property type="match status" value="1"/>
</dbReference>
<protein>
    <submittedName>
        <fullName evidence="3">Prepilin-type N-terminal cleavage/methylation domain-containing protein</fullName>
    </submittedName>
</protein>
<dbReference type="AlphaFoldDB" id="A0A7X2Z8E8"/>
<dbReference type="InterPro" id="IPR012902">
    <property type="entry name" value="N_methyl_site"/>
</dbReference>
<dbReference type="GO" id="GO:0009986">
    <property type="term" value="C:cell surface"/>
    <property type="evidence" value="ECO:0007669"/>
    <property type="project" value="UniProtKB-SubCell"/>
</dbReference>
<dbReference type="PROSITE" id="PS00409">
    <property type="entry name" value="PROKAR_NTER_METHYL"/>
    <property type="match status" value="1"/>
</dbReference>
<dbReference type="InterPro" id="IPR045584">
    <property type="entry name" value="Pilin-like"/>
</dbReference>
<evidence type="ECO:0000256" key="2">
    <source>
        <dbReference type="ARBA" id="ARBA00023287"/>
    </source>
</evidence>
<proteinExistence type="predicted"/>
<dbReference type="RefSeq" id="WP_054797388.1">
    <property type="nucleotide sequence ID" value="NZ_JARTHJ010000244.1"/>
</dbReference>
<evidence type="ECO:0000313" key="4">
    <source>
        <dbReference type="Proteomes" id="UP000450917"/>
    </source>
</evidence>
<dbReference type="Gene3D" id="3.30.700.10">
    <property type="entry name" value="Glycoprotein, Type 4 Pilin"/>
    <property type="match status" value="1"/>
</dbReference>
<keyword evidence="2" id="KW-0178">Competence</keyword>
<gene>
    <name evidence="3" type="ORF">GNP93_02765</name>
</gene>
<organism evidence="3 4">
    <name type="scientific">Paenibacillus validus</name>
    <dbReference type="NCBI Taxonomy" id="44253"/>
    <lineage>
        <taxon>Bacteria</taxon>
        <taxon>Bacillati</taxon>
        <taxon>Bacillota</taxon>
        <taxon>Bacilli</taxon>
        <taxon>Bacillales</taxon>
        <taxon>Paenibacillaceae</taxon>
        <taxon>Paenibacillus</taxon>
    </lineage>
</organism>
<comment type="caution">
    <text evidence="3">The sequence shown here is derived from an EMBL/GenBank/DDBJ whole genome shotgun (WGS) entry which is preliminary data.</text>
</comment>
<dbReference type="GO" id="GO:0030420">
    <property type="term" value="P:establishment of competence for transformation"/>
    <property type="evidence" value="ECO:0007669"/>
    <property type="project" value="UniProtKB-KW"/>
</dbReference>
<dbReference type="NCBIfam" id="TIGR02532">
    <property type="entry name" value="IV_pilin_GFxxxE"/>
    <property type="match status" value="1"/>
</dbReference>
<dbReference type="Proteomes" id="UP000450917">
    <property type="component" value="Unassembled WGS sequence"/>
</dbReference>
<reference evidence="3 4" key="1">
    <citation type="submission" date="2019-11" db="EMBL/GenBank/DDBJ databases">
        <title>Draft genome sequences of five Paenibacillus species of dairy origin.</title>
        <authorList>
            <person name="Olajide A.M."/>
            <person name="Chen S."/>
            <person name="Lapointe G."/>
        </authorList>
    </citation>
    <scope>NUCLEOTIDE SEQUENCE [LARGE SCALE GENOMIC DNA]</scope>
    <source>
        <strain evidence="3 4">2CS3</strain>
    </source>
</reference>
<accession>A0A7X2Z8E8</accession>
<comment type="subcellular location">
    <subcellularLocation>
        <location evidence="1">Cell surface</location>
    </subcellularLocation>
</comment>
<name>A0A7X2Z8E8_9BACL</name>
<evidence type="ECO:0000313" key="3">
    <source>
        <dbReference type="EMBL" id="MUG69593.1"/>
    </source>
</evidence>
<dbReference type="EMBL" id="WNZX01000002">
    <property type="protein sequence ID" value="MUG69593.1"/>
    <property type="molecule type" value="Genomic_DNA"/>
</dbReference>
<dbReference type="Pfam" id="PF07963">
    <property type="entry name" value="N_methyl"/>
    <property type="match status" value="1"/>
</dbReference>
<keyword evidence="4" id="KW-1185">Reference proteome</keyword>